<reference evidence="2" key="1">
    <citation type="submission" date="2023-08" db="EMBL/GenBank/DDBJ databases">
        <title>The novel hydrolase IpcH responsible for the initial isoprocarb degradation step in Rhodococcus sp. D-6.</title>
        <authorList>
            <person name="Zhu Q."/>
        </authorList>
    </citation>
    <scope>NUCLEOTIDE SEQUENCE</scope>
    <source>
        <strain evidence="2">D-6</strain>
    </source>
</reference>
<evidence type="ECO:0000259" key="1">
    <source>
        <dbReference type="Pfam" id="PF11784"/>
    </source>
</evidence>
<feature type="domain" description="DUF3320" evidence="1">
    <location>
        <begin position="199"/>
        <end position="233"/>
    </location>
</feature>
<dbReference type="RefSeq" id="WP_082921231.1">
    <property type="nucleotide sequence ID" value="NZ_CP132970.1"/>
</dbReference>
<protein>
    <submittedName>
        <fullName evidence="2">DUF3320 domain-containing protein</fullName>
    </submittedName>
</protein>
<name>A0AAU7UYM6_9NOCA</name>
<dbReference type="Pfam" id="PF11784">
    <property type="entry name" value="DUF3320"/>
    <property type="match status" value="1"/>
</dbReference>
<sequence length="361" mass="39988">MQPNHKTWVELFPWLDGYVSRKAAILENLAPDLDWWFSQMPDETALYTELPALCGELARIFVARHATDRLHTAFPAISSDLNVSVLGLDKRALAGLAYATGLSPDTVALAPLKNSALQFSIAELTASPGIGAAAAYQIAIALIENSVTTCAQATVPVHVTDVVSKFAIPYTRAPEMSLGSPNDLDKIRSREVSDAIDYAIVTIVDIEGPIRLDHLTRRIIQGFGFDRASTRRQEQVKRRIPRTMIHRSRLGTFVWPEHRDPETWLEFRRPSPGTIRPLSDIPPEEIANAMCRVASNALNRDALFRRTAELFGVSRISASASDRLHACLDLLLISERVKSDGLTYSAHSRVFSIGSDETYIQ</sequence>
<gene>
    <name evidence="2" type="ORF">RBB84_03445</name>
</gene>
<accession>A0AAU7UYM6</accession>
<dbReference type="InterPro" id="IPR021754">
    <property type="entry name" value="DUF3320"/>
</dbReference>
<proteinExistence type="predicted"/>
<dbReference type="AlphaFoldDB" id="A0AAU7UYM6"/>
<evidence type="ECO:0000313" key="2">
    <source>
        <dbReference type="EMBL" id="XBW05039.1"/>
    </source>
</evidence>
<dbReference type="KEGG" id="rhox:RBB84_03445"/>
<dbReference type="EMBL" id="CP132970">
    <property type="protein sequence ID" value="XBW05039.1"/>
    <property type="molecule type" value="Genomic_DNA"/>
</dbReference>
<organism evidence="2">
    <name type="scientific">Rhodococcus sp. D-6</name>
    <dbReference type="NCBI Taxonomy" id="1387842"/>
    <lineage>
        <taxon>Bacteria</taxon>
        <taxon>Bacillati</taxon>
        <taxon>Actinomycetota</taxon>
        <taxon>Actinomycetes</taxon>
        <taxon>Mycobacteriales</taxon>
        <taxon>Nocardiaceae</taxon>
        <taxon>Rhodococcus</taxon>
    </lineage>
</organism>